<evidence type="ECO:0000256" key="3">
    <source>
        <dbReference type="ARBA" id="ARBA00022989"/>
    </source>
</evidence>
<dbReference type="GO" id="GO:0015108">
    <property type="term" value="F:chloride transmembrane transporter activity"/>
    <property type="evidence" value="ECO:0007669"/>
    <property type="project" value="InterPro"/>
</dbReference>
<feature type="transmembrane region" description="Helical" evidence="5">
    <location>
        <begin position="215"/>
        <end position="233"/>
    </location>
</feature>
<feature type="transmembrane region" description="Helical" evidence="5">
    <location>
        <begin position="139"/>
        <end position="165"/>
    </location>
</feature>
<keyword evidence="7" id="KW-1185">Reference proteome</keyword>
<organism evidence="6 7">
    <name type="scientific">Pedobacter ginsengisoli</name>
    <dbReference type="NCBI Taxonomy" id="363852"/>
    <lineage>
        <taxon>Bacteria</taxon>
        <taxon>Pseudomonadati</taxon>
        <taxon>Bacteroidota</taxon>
        <taxon>Sphingobacteriia</taxon>
        <taxon>Sphingobacteriales</taxon>
        <taxon>Sphingobacteriaceae</taxon>
        <taxon>Pedobacter</taxon>
    </lineage>
</organism>
<evidence type="ECO:0000313" key="7">
    <source>
        <dbReference type="Proteomes" id="UP000223749"/>
    </source>
</evidence>
<dbReference type="RefSeq" id="WP_099439573.1">
    <property type="nucleotide sequence ID" value="NZ_CP024091.1"/>
</dbReference>
<feature type="transmembrane region" description="Helical" evidence="5">
    <location>
        <begin position="293"/>
        <end position="318"/>
    </location>
</feature>
<evidence type="ECO:0000313" key="6">
    <source>
        <dbReference type="EMBL" id="ATP57657.1"/>
    </source>
</evidence>
<dbReference type="PANTHER" id="PTHR43427:SF12">
    <property type="entry name" value="CHLORIDE TRANSPORTER"/>
    <property type="match status" value="1"/>
</dbReference>
<dbReference type="InterPro" id="IPR001807">
    <property type="entry name" value="ClC"/>
</dbReference>
<dbReference type="KEGG" id="pgs:CPT03_14845"/>
<feature type="transmembrane region" description="Helical" evidence="5">
    <location>
        <begin position="330"/>
        <end position="351"/>
    </location>
</feature>
<evidence type="ECO:0000256" key="1">
    <source>
        <dbReference type="ARBA" id="ARBA00004141"/>
    </source>
</evidence>
<keyword evidence="2 5" id="KW-0812">Transmembrane</keyword>
<comment type="subcellular location">
    <subcellularLocation>
        <location evidence="1">Membrane</location>
        <topology evidence="1">Multi-pass membrane protein</topology>
    </subcellularLocation>
</comment>
<dbReference type="SUPFAM" id="SSF81340">
    <property type="entry name" value="Clc chloride channel"/>
    <property type="match status" value="1"/>
</dbReference>
<feature type="transmembrane region" description="Helical" evidence="5">
    <location>
        <begin position="254"/>
        <end position="273"/>
    </location>
</feature>
<keyword evidence="3 5" id="KW-1133">Transmembrane helix</keyword>
<accession>A0A2D1U7S7</accession>
<name>A0A2D1U7S7_9SPHI</name>
<feature type="transmembrane region" description="Helical" evidence="5">
    <location>
        <begin position="12"/>
        <end position="35"/>
    </location>
</feature>
<dbReference type="PRINTS" id="PR00762">
    <property type="entry name" value="CLCHANNEL"/>
</dbReference>
<dbReference type="EMBL" id="CP024091">
    <property type="protein sequence ID" value="ATP57657.1"/>
    <property type="molecule type" value="Genomic_DNA"/>
</dbReference>
<feature type="transmembrane region" description="Helical" evidence="5">
    <location>
        <begin position="177"/>
        <end position="195"/>
    </location>
</feature>
<dbReference type="InterPro" id="IPR050368">
    <property type="entry name" value="ClC-type_chloride_channel"/>
</dbReference>
<dbReference type="GO" id="GO:0016020">
    <property type="term" value="C:membrane"/>
    <property type="evidence" value="ECO:0007669"/>
    <property type="project" value="UniProtKB-SubCell"/>
</dbReference>
<dbReference type="OrthoDB" id="9767361at2"/>
<dbReference type="PANTHER" id="PTHR43427">
    <property type="entry name" value="CHLORIDE CHANNEL PROTEIN CLC-E"/>
    <property type="match status" value="1"/>
</dbReference>
<evidence type="ECO:0000256" key="5">
    <source>
        <dbReference type="SAM" id="Phobius"/>
    </source>
</evidence>
<gene>
    <name evidence="6" type="ORF">CPT03_14845</name>
</gene>
<feature type="transmembrane region" description="Helical" evidence="5">
    <location>
        <begin position="47"/>
        <end position="66"/>
    </location>
</feature>
<dbReference type="AlphaFoldDB" id="A0A2D1U7S7"/>
<keyword evidence="4 5" id="KW-0472">Membrane</keyword>
<reference evidence="6 7" key="1">
    <citation type="submission" date="2017-10" db="EMBL/GenBank/DDBJ databases">
        <title>Whole genome of Pedobacter ginsengisoli T01R-27 isolated from tomato rhizosphere.</title>
        <authorList>
            <person name="Weon H.-Y."/>
            <person name="Lee S.A."/>
            <person name="Sang M.K."/>
            <person name="Song J."/>
        </authorList>
    </citation>
    <scope>NUCLEOTIDE SEQUENCE [LARGE SCALE GENOMIC DNA]</scope>
    <source>
        <strain evidence="6 7">T01R-27</strain>
    </source>
</reference>
<feature type="transmembrane region" description="Helical" evidence="5">
    <location>
        <begin position="371"/>
        <end position="390"/>
    </location>
</feature>
<sequence length="420" mass="45036">MIDKKFIYKLGKWLLIIILLSFVAGTMSALFLTSLDLATNFRTGHPYILYFLPLGGLAIGLVYHYLGKSVERGNNLVFDTIHNPKDIIPFRMAPLVLIGTVATHFFGGSAGREGTALQMSAAAADQFHKIFHLSKQERIVLLIAGLSAGFASVFGTPIAGAIFGIEVLLLGKIPYKSILPAIASAFLAAYITELWGVGHTHYSIISVPQVSFRGIVYSAIAGLFFSIAAIVFVKLTHQLSIIFKKIKYAPMRPFVGGIVVVAIVLLLGTYKYIGLGIPTIVESFLQSSKPQDFALKILLTAITLGAGFKGGEVTPLFFIGATLGSALSFWLPLPVGLLAGMGFVAVFAGAAKTPVACCAMAMELFGVSCGVYVIVACVSAYLISGAHSIYNASENKSPKHFLFGKFSLTDVHRKRQLKTS</sequence>
<protein>
    <submittedName>
        <fullName evidence="6">Chloride channel protein</fullName>
    </submittedName>
</protein>
<proteinExistence type="predicted"/>
<dbReference type="Pfam" id="PF00654">
    <property type="entry name" value="Voltage_CLC"/>
    <property type="match status" value="1"/>
</dbReference>
<dbReference type="Gene3D" id="1.10.3080.10">
    <property type="entry name" value="Clc chloride channel"/>
    <property type="match status" value="1"/>
</dbReference>
<evidence type="ECO:0000256" key="4">
    <source>
        <dbReference type="ARBA" id="ARBA00023136"/>
    </source>
</evidence>
<dbReference type="InterPro" id="IPR014743">
    <property type="entry name" value="Cl-channel_core"/>
</dbReference>
<dbReference type="Proteomes" id="UP000223749">
    <property type="component" value="Chromosome"/>
</dbReference>
<feature type="transmembrane region" description="Helical" evidence="5">
    <location>
        <begin position="87"/>
        <end position="107"/>
    </location>
</feature>
<evidence type="ECO:0000256" key="2">
    <source>
        <dbReference type="ARBA" id="ARBA00022692"/>
    </source>
</evidence>